<keyword evidence="1" id="KW-0677">Repeat</keyword>
<evidence type="ECO:0000313" key="6">
    <source>
        <dbReference type="EMBL" id="KAK3008810.1"/>
    </source>
</evidence>
<evidence type="ECO:0000256" key="4">
    <source>
        <dbReference type="SAM" id="MobiDB-lite"/>
    </source>
</evidence>
<evidence type="ECO:0000256" key="2">
    <source>
        <dbReference type="ARBA" id="ARBA00022884"/>
    </source>
</evidence>
<dbReference type="SUPFAM" id="SSF54768">
    <property type="entry name" value="dsRNA-binding domain-like"/>
    <property type="match status" value="2"/>
</dbReference>
<keyword evidence="7" id="KW-1185">Reference proteome</keyword>
<evidence type="ECO:0000256" key="1">
    <source>
        <dbReference type="ARBA" id="ARBA00022737"/>
    </source>
</evidence>
<evidence type="ECO:0000259" key="5">
    <source>
        <dbReference type="PROSITE" id="PS50137"/>
    </source>
</evidence>
<proteinExistence type="predicted"/>
<dbReference type="Pfam" id="PF00035">
    <property type="entry name" value="dsrm"/>
    <property type="match status" value="2"/>
</dbReference>
<organism evidence="6 7">
    <name type="scientific">Escallonia herrerae</name>
    <dbReference type="NCBI Taxonomy" id="1293975"/>
    <lineage>
        <taxon>Eukaryota</taxon>
        <taxon>Viridiplantae</taxon>
        <taxon>Streptophyta</taxon>
        <taxon>Embryophyta</taxon>
        <taxon>Tracheophyta</taxon>
        <taxon>Spermatophyta</taxon>
        <taxon>Magnoliopsida</taxon>
        <taxon>eudicotyledons</taxon>
        <taxon>Gunneridae</taxon>
        <taxon>Pentapetalae</taxon>
        <taxon>asterids</taxon>
        <taxon>campanulids</taxon>
        <taxon>Escalloniales</taxon>
        <taxon>Escalloniaceae</taxon>
        <taxon>Escallonia</taxon>
    </lineage>
</organism>
<feature type="domain" description="DRBM" evidence="5">
    <location>
        <begin position="1"/>
        <end position="70"/>
    </location>
</feature>
<dbReference type="AlphaFoldDB" id="A0AA88VNQ8"/>
<dbReference type="Proteomes" id="UP001188597">
    <property type="component" value="Unassembled WGS sequence"/>
</dbReference>
<feature type="region of interest" description="Disordered" evidence="4">
    <location>
        <begin position="254"/>
        <end position="283"/>
    </location>
</feature>
<keyword evidence="2 3" id="KW-0694">RNA-binding</keyword>
<evidence type="ECO:0000313" key="7">
    <source>
        <dbReference type="Proteomes" id="UP001188597"/>
    </source>
</evidence>
<name>A0AA88VNQ8_9ASTE</name>
<evidence type="ECO:0000256" key="3">
    <source>
        <dbReference type="PROSITE-ProRule" id="PRU00266"/>
    </source>
</evidence>
<accession>A0AA88VNQ8</accession>
<dbReference type="GO" id="GO:0003723">
    <property type="term" value="F:RNA binding"/>
    <property type="evidence" value="ECO:0007669"/>
    <property type="project" value="UniProtKB-UniRule"/>
</dbReference>
<dbReference type="PANTHER" id="PTHR46031">
    <property type="match status" value="1"/>
</dbReference>
<comment type="caution">
    <text evidence="6">The sequence shown here is derived from an EMBL/GenBank/DDBJ whole genome shotgun (WGS) entry which is preliminary data.</text>
</comment>
<dbReference type="PROSITE" id="PS50137">
    <property type="entry name" value="DS_RBD"/>
    <property type="match status" value="2"/>
</dbReference>
<reference evidence="6" key="1">
    <citation type="submission" date="2022-12" db="EMBL/GenBank/DDBJ databases">
        <title>Draft genome assemblies for two species of Escallonia (Escalloniales).</title>
        <authorList>
            <person name="Chanderbali A."/>
            <person name="Dervinis C."/>
            <person name="Anghel I."/>
            <person name="Soltis D."/>
            <person name="Soltis P."/>
            <person name="Zapata F."/>
        </authorList>
    </citation>
    <scope>NUCLEOTIDE SEQUENCE</scope>
    <source>
        <strain evidence="6">UCBG64.0493</strain>
        <tissue evidence="6">Leaf</tissue>
    </source>
</reference>
<feature type="domain" description="DRBM" evidence="5">
    <location>
        <begin position="86"/>
        <end position="153"/>
    </location>
</feature>
<dbReference type="CDD" id="cd00048">
    <property type="entry name" value="DSRM_SF"/>
    <property type="match status" value="1"/>
</dbReference>
<protein>
    <recommendedName>
        <fullName evidence="5">DRBM domain-containing protein</fullName>
    </recommendedName>
</protein>
<dbReference type="PANTHER" id="PTHR46031:SF37">
    <property type="entry name" value="DRBM DOMAIN-CONTAINING PROTEIN"/>
    <property type="match status" value="1"/>
</dbReference>
<gene>
    <name evidence="6" type="ORF">RJ639_013656</name>
</gene>
<dbReference type="InterPro" id="IPR014720">
    <property type="entry name" value="dsRBD_dom"/>
</dbReference>
<dbReference type="EMBL" id="JAVXUP010001716">
    <property type="protein sequence ID" value="KAK3008810.1"/>
    <property type="molecule type" value="Genomic_DNA"/>
</dbReference>
<sequence>MHKNQLQEYAQKSALPLPSYHTVNEGYPHAAKFRSTVLVNKTTYTSKLTFPNRKSAEQDVAKLAYDCIASNFEQEGCPLIEQDPLSSKSILHEFAVKRNLTFPKYTTTCPKGPGVVFVCSLVFDGRTYIGEVAGSKKLAEHQAARSTIHSLLGIWKFLLLVWSHWGNLLREVIKSEGKLAAWRKDPGFKQRISLNVQSEIHPAPPSIPVRRSEINLPRPGIPVRHSEITLPRPGIPVRHSEITLPRRSRPVRLFETTSPCPSTPPSRVPMSSSGGPCRGGKRRLNAENSEVKKMRTFDRHI</sequence>
<dbReference type="Gene3D" id="3.30.160.20">
    <property type="match status" value="2"/>
</dbReference>
<dbReference type="SMART" id="SM00358">
    <property type="entry name" value="DSRM"/>
    <property type="match status" value="2"/>
</dbReference>